<keyword evidence="10 18" id="KW-1133">Transmembrane helix</keyword>
<dbReference type="InterPro" id="IPR017441">
    <property type="entry name" value="Protein_kinase_ATP_BS"/>
</dbReference>
<dbReference type="GO" id="GO:0016020">
    <property type="term" value="C:membrane"/>
    <property type="evidence" value="ECO:0007669"/>
    <property type="project" value="UniProtKB-SubCell"/>
</dbReference>
<dbReference type="InterPro" id="IPR009091">
    <property type="entry name" value="RCC1/BLIP-II"/>
</dbReference>
<evidence type="ECO:0000256" key="18">
    <source>
        <dbReference type="SAM" id="Phobius"/>
    </source>
</evidence>
<keyword evidence="4" id="KW-0808">Transferase</keyword>
<dbReference type="Gene3D" id="1.10.510.10">
    <property type="entry name" value="Transferase(Phosphotransferase) domain 1"/>
    <property type="match status" value="1"/>
</dbReference>
<feature type="region of interest" description="Disordered" evidence="17">
    <location>
        <begin position="440"/>
        <end position="496"/>
    </location>
</feature>
<keyword evidence="13" id="KW-0325">Glycoprotein</keyword>
<organism evidence="20 21">
    <name type="scientific">Dipteronia sinensis</name>
    <dbReference type="NCBI Taxonomy" id="43782"/>
    <lineage>
        <taxon>Eukaryota</taxon>
        <taxon>Viridiplantae</taxon>
        <taxon>Streptophyta</taxon>
        <taxon>Embryophyta</taxon>
        <taxon>Tracheophyta</taxon>
        <taxon>Spermatophyta</taxon>
        <taxon>Magnoliopsida</taxon>
        <taxon>eudicotyledons</taxon>
        <taxon>Gunneridae</taxon>
        <taxon>Pentapetalae</taxon>
        <taxon>rosids</taxon>
        <taxon>malvids</taxon>
        <taxon>Sapindales</taxon>
        <taxon>Sapindaceae</taxon>
        <taxon>Hippocastanoideae</taxon>
        <taxon>Acereae</taxon>
        <taxon>Dipteronia</taxon>
    </lineage>
</organism>
<evidence type="ECO:0000256" key="11">
    <source>
        <dbReference type="ARBA" id="ARBA00023136"/>
    </source>
</evidence>
<feature type="transmembrane region" description="Helical" evidence="18">
    <location>
        <begin position="401"/>
        <end position="427"/>
    </location>
</feature>
<evidence type="ECO:0000256" key="1">
    <source>
        <dbReference type="ARBA" id="ARBA00004479"/>
    </source>
</evidence>
<protein>
    <recommendedName>
        <fullName evidence="2">non-specific serine/threonine protein kinase</fullName>
        <ecNumber evidence="2">2.7.11.1</ecNumber>
    </recommendedName>
</protein>
<evidence type="ECO:0000256" key="15">
    <source>
        <dbReference type="ARBA" id="ARBA00048679"/>
    </source>
</evidence>
<dbReference type="FunFam" id="3.30.200.20:FF:000357">
    <property type="entry name" value="serine/threonine-protein kinase-like protein CCR1"/>
    <property type="match status" value="1"/>
</dbReference>
<keyword evidence="5 18" id="KW-0812">Transmembrane</keyword>
<dbReference type="Proteomes" id="UP001281410">
    <property type="component" value="Unassembled WGS sequence"/>
</dbReference>
<dbReference type="PROSITE" id="PS00108">
    <property type="entry name" value="PROTEIN_KINASE_ST"/>
    <property type="match status" value="1"/>
</dbReference>
<dbReference type="SUPFAM" id="SSF56112">
    <property type="entry name" value="Protein kinase-like (PK-like)"/>
    <property type="match status" value="1"/>
</dbReference>
<keyword evidence="8" id="KW-0418">Kinase</keyword>
<feature type="compositionally biased region" description="Low complexity" evidence="17">
    <location>
        <begin position="452"/>
        <end position="467"/>
    </location>
</feature>
<dbReference type="GO" id="GO:0042803">
    <property type="term" value="F:protein homodimerization activity"/>
    <property type="evidence" value="ECO:0007669"/>
    <property type="project" value="UniProtKB-ARBA"/>
</dbReference>
<keyword evidence="6" id="KW-0732">Signal</keyword>
<evidence type="ECO:0000256" key="10">
    <source>
        <dbReference type="ARBA" id="ARBA00022989"/>
    </source>
</evidence>
<feature type="region of interest" description="Disordered" evidence="17">
    <location>
        <begin position="371"/>
        <end position="396"/>
    </location>
</feature>
<evidence type="ECO:0000256" key="2">
    <source>
        <dbReference type="ARBA" id="ARBA00012513"/>
    </source>
</evidence>
<accession>A0AAE0B2S4</accession>
<dbReference type="InterPro" id="IPR011009">
    <property type="entry name" value="Kinase-like_dom_sf"/>
</dbReference>
<dbReference type="PROSITE" id="PS00107">
    <property type="entry name" value="PROTEIN_KINASE_ATP"/>
    <property type="match status" value="1"/>
</dbReference>
<keyword evidence="7 16" id="KW-0547">Nucleotide-binding</keyword>
<dbReference type="GO" id="GO:0005524">
    <property type="term" value="F:ATP binding"/>
    <property type="evidence" value="ECO:0007669"/>
    <property type="project" value="UniProtKB-UniRule"/>
</dbReference>
<evidence type="ECO:0000256" key="17">
    <source>
        <dbReference type="SAM" id="MobiDB-lite"/>
    </source>
</evidence>
<feature type="binding site" evidence="16">
    <location>
        <position position="541"/>
    </location>
    <ligand>
        <name>ATP</name>
        <dbReference type="ChEBI" id="CHEBI:30616"/>
    </ligand>
</feature>
<dbReference type="InterPro" id="IPR000719">
    <property type="entry name" value="Prot_kinase_dom"/>
</dbReference>
<evidence type="ECO:0000256" key="3">
    <source>
        <dbReference type="ARBA" id="ARBA00022527"/>
    </source>
</evidence>
<evidence type="ECO:0000259" key="19">
    <source>
        <dbReference type="PROSITE" id="PS50011"/>
    </source>
</evidence>
<dbReference type="FunFam" id="1.10.510.10:FF:000569">
    <property type="entry name" value="Serine/threonine-protein kinase-like protein CCR4"/>
    <property type="match status" value="1"/>
</dbReference>
<evidence type="ECO:0000256" key="4">
    <source>
        <dbReference type="ARBA" id="ARBA00022679"/>
    </source>
</evidence>
<dbReference type="Gene3D" id="2.130.10.30">
    <property type="entry name" value="Regulator of chromosome condensation 1/beta-lactamase-inhibitor protein II"/>
    <property type="match status" value="2"/>
</dbReference>
<comment type="catalytic activity">
    <reaction evidence="14">
        <text>L-threonyl-[protein] + ATP = O-phospho-L-threonyl-[protein] + ADP + H(+)</text>
        <dbReference type="Rhea" id="RHEA:46608"/>
        <dbReference type="Rhea" id="RHEA-COMP:11060"/>
        <dbReference type="Rhea" id="RHEA-COMP:11605"/>
        <dbReference type="ChEBI" id="CHEBI:15378"/>
        <dbReference type="ChEBI" id="CHEBI:30013"/>
        <dbReference type="ChEBI" id="CHEBI:30616"/>
        <dbReference type="ChEBI" id="CHEBI:61977"/>
        <dbReference type="ChEBI" id="CHEBI:456216"/>
        <dbReference type="EC" id="2.7.11.1"/>
    </reaction>
</comment>
<reference evidence="20" key="1">
    <citation type="journal article" date="2023" name="Plant J.">
        <title>Genome sequences and population genomics provide insights into the demographic history, inbreeding, and mutation load of two 'living fossil' tree species of Dipteronia.</title>
        <authorList>
            <person name="Feng Y."/>
            <person name="Comes H.P."/>
            <person name="Chen J."/>
            <person name="Zhu S."/>
            <person name="Lu R."/>
            <person name="Zhang X."/>
            <person name="Li P."/>
            <person name="Qiu J."/>
            <person name="Olsen K.M."/>
            <person name="Qiu Y."/>
        </authorList>
    </citation>
    <scope>NUCLEOTIDE SEQUENCE</scope>
    <source>
        <strain evidence="20">NBL</strain>
    </source>
</reference>
<dbReference type="InterPro" id="IPR008271">
    <property type="entry name" value="Ser/Thr_kinase_AS"/>
</dbReference>
<evidence type="ECO:0000256" key="8">
    <source>
        <dbReference type="ARBA" id="ARBA00022777"/>
    </source>
</evidence>
<evidence type="ECO:0000256" key="16">
    <source>
        <dbReference type="PROSITE-ProRule" id="PRU10141"/>
    </source>
</evidence>
<dbReference type="PANTHER" id="PTHR46146:SF3">
    <property type="entry name" value="SERINE_THREONINE-PROTEIN KINASE-LIKE PROTEIN CCR3-RELATED"/>
    <property type="match status" value="1"/>
</dbReference>
<keyword evidence="3" id="KW-0723">Serine/threonine-protein kinase</keyword>
<keyword evidence="11 18" id="KW-0472">Membrane</keyword>
<dbReference type="GO" id="GO:0004674">
    <property type="term" value="F:protein serine/threonine kinase activity"/>
    <property type="evidence" value="ECO:0007669"/>
    <property type="project" value="UniProtKB-KW"/>
</dbReference>
<dbReference type="EC" id="2.7.11.1" evidence="2"/>
<dbReference type="EMBL" id="JANJYJ010000001">
    <property type="protein sequence ID" value="KAK3228928.1"/>
    <property type="molecule type" value="Genomic_DNA"/>
</dbReference>
<sequence>MTKLPSHTTPTTISAADGFILSVIVAFLSVVFSLLSSTADALGSGSTIAVSYGSGTVCAVVAAQRTQRILCHRRGAVVAVLPDISFSEIAAGRNFLCGIRSGGYSLLCWDLNVTQNSSFYPKRIYFNDTVLLGNLSVGDEQVCATTVDGVVKCWRGSNNVTVPELNFGSISSGVGFTCGILKNTSRVRCWGSNNTIANKIETQFGDRSMLSISAGGSHVCGVDRGGFLFCHGNNDSGQLNPPSNSSLEFSALALGSVHSCAIREQYKSVVCWGGGGEYSVNVTEGVSFESIVSGWNFTCGLTSLNLSIICWGPGWENGSGSQVNLRAEILPGPCVQSSCKCGVYLHSDRLCFSSGTICIHCLPQILSPPPPIPVSPPPPPPPSPPDQPRSSPPSKELTRGLLAFGIIGSFGCFAGLCTVIYCLWTGVCFGDKKIHNSVQPTITRDGSNGGVTTSNNSPPSRSSTIRRQGSSTIRRQGSRMLTMRRQRSGTSSKHAERAEEFSLAELAAATNDFSLENKIGSGSFGVVYRGKLWDGREVAIKRGETGQKLKKLQEKESAFESELAFLSRLHHKHLVRLVGFCEERDERLLVYEYMKNGALYDHLHNKNNVEKASSLLNSWKMRIKIALDASRGIEYLHNYAVPPIIHRDIKSSNILLDVNWIARVSDFGLSLMGSESECENRENQPIKAAGTVGYIDPEYYGLNVLTAKSDVYGLGVVLLELLTGKRAIFKDGENEGSPPISIVDYAVPAIMAGELMKVMDPRVGLPALNEVEAVELVAYTAMHCVHLEGKERPTIADIVSNLERALTLCVDDLSHGSISSGSISIVSAAD</sequence>
<dbReference type="PANTHER" id="PTHR46146">
    <property type="entry name" value="SERINE/THREONINE-PROTEIN KINASE-LIKE PROTEIN CCR4"/>
    <property type="match status" value="1"/>
</dbReference>
<feature type="compositionally biased region" description="Pro residues" evidence="17">
    <location>
        <begin position="371"/>
        <end position="391"/>
    </location>
</feature>
<evidence type="ECO:0000256" key="5">
    <source>
        <dbReference type="ARBA" id="ARBA00022692"/>
    </source>
</evidence>
<proteinExistence type="predicted"/>
<comment type="caution">
    <text evidence="20">The sequence shown here is derived from an EMBL/GenBank/DDBJ whole genome shotgun (WGS) entry which is preliminary data.</text>
</comment>
<feature type="transmembrane region" description="Helical" evidence="18">
    <location>
        <begin position="41"/>
        <end position="63"/>
    </location>
</feature>
<keyword evidence="21" id="KW-1185">Reference proteome</keyword>
<feature type="domain" description="Protein kinase" evidence="19">
    <location>
        <begin position="513"/>
        <end position="806"/>
    </location>
</feature>
<name>A0AAE0B2S4_9ROSI</name>
<dbReference type="SMART" id="SM00220">
    <property type="entry name" value="S_TKc"/>
    <property type="match status" value="1"/>
</dbReference>
<evidence type="ECO:0000256" key="7">
    <source>
        <dbReference type="ARBA" id="ARBA00022741"/>
    </source>
</evidence>
<evidence type="ECO:0000256" key="12">
    <source>
        <dbReference type="ARBA" id="ARBA00023170"/>
    </source>
</evidence>
<evidence type="ECO:0000256" key="13">
    <source>
        <dbReference type="ARBA" id="ARBA00023180"/>
    </source>
</evidence>
<dbReference type="Pfam" id="PF00069">
    <property type="entry name" value="Pkinase"/>
    <property type="match status" value="1"/>
</dbReference>
<dbReference type="Gene3D" id="3.30.200.20">
    <property type="entry name" value="Phosphorylase Kinase, domain 1"/>
    <property type="match status" value="1"/>
</dbReference>
<dbReference type="AlphaFoldDB" id="A0AAE0B2S4"/>
<comment type="subcellular location">
    <subcellularLocation>
        <location evidence="1">Membrane</location>
        <topology evidence="1">Single-pass type I membrane protein</topology>
    </subcellularLocation>
</comment>
<comment type="catalytic activity">
    <reaction evidence="15">
        <text>L-seryl-[protein] + ATP = O-phospho-L-seryl-[protein] + ADP + H(+)</text>
        <dbReference type="Rhea" id="RHEA:17989"/>
        <dbReference type="Rhea" id="RHEA-COMP:9863"/>
        <dbReference type="Rhea" id="RHEA-COMP:11604"/>
        <dbReference type="ChEBI" id="CHEBI:15378"/>
        <dbReference type="ChEBI" id="CHEBI:29999"/>
        <dbReference type="ChEBI" id="CHEBI:30616"/>
        <dbReference type="ChEBI" id="CHEBI:83421"/>
        <dbReference type="ChEBI" id="CHEBI:456216"/>
        <dbReference type="EC" id="2.7.11.1"/>
    </reaction>
</comment>
<dbReference type="SUPFAM" id="SSF50985">
    <property type="entry name" value="RCC1/BLIP-II"/>
    <property type="match status" value="1"/>
</dbReference>
<keyword evidence="9 16" id="KW-0067">ATP-binding</keyword>
<feature type="transmembrane region" description="Helical" evidence="18">
    <location>
        <begin position="12"/>
        <end position="35"/>
    </location>
</feature>
<dbReference type="PROSITE" id="PS50011">
    <property type="entry name" value="PROTEIN_KINASE_DOM"/>
    <property type="match status" value="1"/>
</dbReference>
<evidence type="ECO:0000313" key="20">
    <source>
        <dbReference type="EMBL" id="KAK3228928.1"/>
    </source>
</evidence>
<gene>
    <name evidence="20" type="ORF">Dsin_000809</name>
</gene>
<keyword evidence="12" id="KW-0675">Receptor</keyword>
<evidence type="ECO:0000256" key="6">
    <source>
        <dbReference type="ARBA" id="ARBA00022729"/>
    </source>
</evidence>
<evidence type="ECO:0000256" key="14">
    <source>
        <dbReference type="ARBA" id="ARBA00047899"/>
    </source>
</evidence>
<evidence type="ECO:0000256" key="9">
    <source>
        <dbReference type="ARBA" id="ARBA00022840"/>
    </source>
</evidence>
<evidence type="ECO:0000313" key="21">
    <source>
        <dbReference type="Proteomes" id="UP001281410"/>
    </source>
</evidence>